<dbReference type="Proteomes" id="UP000246114">
    <property type="component" value="Unassembled WGS sequence"/>
</dbReference>
<evidence type="ECO:0000313" key="4">
    <source>
        <dbReference type="Proteomes" id="UP000182135"/>
    </source>
</evidence>
<feature type="transmembrane region" description="Helical" evidence="1">
    <location>
        <begin position="35"/>
        <end position="53"/>
    </location>
</feature>
<evidence type="ECO:0000313" key="2">
    <source>
        <dbReference type="EMBL" id="PWL53875.1"/>
    </source>
</evidence>
<dbReference type="InterPro" id="IPR011397">
    <property type="entry name" value="YhfC"/>
</dbReference>
<dbReference type="PIRSF" id="PIRSF033101">
    <property type="entry name" value="UCP033101"/>
    <property type="match status" value="1"/>
</dbReference>
<proteinExistence type="predicted"/>
<feature type="transmembrane region" description="Helical" evidence="1">
    <location>
        <begin position="223"/>
        <end position="244"/>
    </location>
</feature>
<dbReference type="EMBL" id="FOOE01000014">
    <property type="protein sequence ID" value="SFF89801.1"/>
    <property type="molecule type" value="Genomic_DNA"/>
</dbReference>
<dbReference type="AlphaFoldDB" id="A0A1I2MKY9"/>
<dbReference type="eggNOG" id="COG4377">
    <property type="taxonomic scope" value="Bacteria"/>
</dbReference>
<keyword evidence="1" id="KW-1133">Transmembrane helix</keyword>
<dbReference type="Proteomes" id="UP000182135">
    <property type="component" value="Unassembled WGS sequence"/>
</dbReference>
<keyword evidence="2" id="KW-0645">Protease</keyword>
<feature type="transmembrane region" description="Helical" evidence="1">
    <location>
        <begin position="6"/>
        <end position="28"/>
    </location>
</feature>
<reference evidence="3 4" key="1">
    <citation type="submission" date="2016-10" db="EMBL/GenBank/DDBJ databases">
        <authorList>
            <person name="de Groot N.N."/>
        </authorList>
    </citation>
    <scope>NUCLEOTIDE SEQUENCE [LARGE SCALE GENOMIC DNA]</scope>
    <source>
        <strain evidence="3 4">NLAE-zl-G419</strain>
    </source>
</reference>
<sequence>MIEISTFIVIIINLVISFGIPIGLVIYLSFKKKKVIKSALMGAAVFIIFQYLIRVPLLNQVFPSMEWFINISMNPWTYGIFLGLTAGLAEELGRYLAFSTALKGKFGFVDGVAYGIGHGGIEAMLICGVTNINNLVVALSINNGSYSSIGVTEAIKNQFLNTSPYLILMGGIERIFAMIIQIGFSILVLYAVKKRCFKYVVLAVFLHMLVDSPIVILTSVFGVSVIGMEVFIGIMAILSVVWIFKSRRLLEE</sequence>
<dbReference type="GO" id="GO:0008237">
    <property type="term" value="F:metallopeptidase activity"/>
    <property type="evidence" value="ECO:0007669"/>
    <property type="project" value="UniProtKB-KW"/>
</dbReference>
<dbReference type="Pfam" id="PF10086">
    <property type="entry name" value="YhfC"/>
    <property type="match status" value="1"/>
</dbReference>
<keyword evidence="2" id="KW-0378">Hydrolase</keyword>
<reference evidence="2 5" key="2">
    <citation type="submission" date="2018-03" db="EMBL/GenBank/DDBJ databases">
        <title>The uncultured portion of the human microbiome is neutrally assembled.</title>
        <authorList>
            <person name="Jeraldo P."/>
            <person name="Boardman L."/>
            <person name="White B.A."/>
            <person name="Nelson H."/>
            <person name="Goldenfeld N."/>
            <person name="Chia N."/>
        </authorList>
    </citation>
    <scope>NUCLEOTIDE SEQUENCE [LARGE SCALE GENOMIC DNA]</scope>
    <source>
        <strain evidence="2">CIM:MAG 903</strain>
    </source>
</reference>
<feature type="transmembrane region" description="Helical" evidence="1">
    <location>
        <begin position="175"/>
        <end position="192"/>
    </location>
</feature>
<dbReference type="OrthoDB" id="9807167at2"/>
<keyword evidence="2" id="KW-0482">Metalloprotease</keyword>
<dbReference type="RefSeq" id="WP_051196395.1">
    <property type="nucleotide sequence ID" value="NZ_BAAACD010000025.1"/>
</dbReference>
<dbReference type="GO" id="GO:0006508">
    <property type="term" value="P:proteolysis"/>
    <property type="evidence" value="ECO:0007669"/>
    <property type="project" value="UniProtKB-KW"/>
</dbReference>
<dbReference type="EMBL" id="QAMZ01000029">
    <property type="protein sequence ID" value="PWL53875.1"/>
    <property type="molecule type" value="Genomic_DNA"/>
</dbReference>
<name>A0A1I2MKY9_9CLOT</name>
<evidence type="ECO:0000256" key="1">
    <source>
        <dbReference type="SAM" id="Phobius"/>
    </source>
</evidence>
<evidence type="ECO:0000313" key="3">
    <source>
        <dbReference type="EMBL" id="SFF89801.1"/>
    </source>
</evidence>
<evidence type="ECO:0000313" key="5">
    <source>
        <dbReference type="Proteomes" id="UP000246114"/>
    </source>
</evidence>
<gene>
    <name evidence="2" type="ORF">DBY38_05640</name>
    <name evidence="3" type="ORF">SAMN04487885_11460</name>
</gene>
<keyword evidence="1" id="KW-0472">Membrane</keyword>
<organism evidence="3 4">
    <name type="scientific">Clostridium cadaveris</name>
    <dbReference type="NCBI Taxonomy" id="1529"/>
    <lineage>
        <taxon>Bacteria</taxon>
        <taxon>Bacillati</taxon>
        <taxon>Bacillota</taxon>
        <taxon>Clostridia</taxon>
        <taxon>Eubacteriales</taxon>
        <taxon>Clostridiaceae</taxon>
        <taxon>Clostridium</taxon>
    </lineage>
</organism>
<keyword evidence="4" id="KW-1185">Reference proteome</keyword>
<feature type="transmembrane region" description="Helical" evidence="1">
    <location>
        <begin position="199"/>
        <end position="217"/>
    </location>
</feature>
<protein>
    <submittedName>
        <fullName evidence="2">YhfC family intramembrane metalloprotease</fullName>
    </submittedName>
</protein>
<accession>A0A1I2MKY9</accession>
<keyword evidence="1" id="KW-0812">Transmembrane</keyword>
<dbReference type="STRING" id="1529.SAMN04487885_11460"/>